<reference evidence="13 14" key="1">
    <citation type="submission" date="2016-10" db="EMBL/GenBank/DDBJ databases">
        <authorList>
            <person name="de Groot N.N."/>
        </authorList>
    </citation>
    <scope>NUCLEOTIDE SEQUENCE [LARGE SCALE GENOMIC DNA]</scope>
    <source>
        <strain>GEY</strain>
        <strain evidence="14">DSM 9560</strain>
    </source>
</reference>
<evidence type="ECO:0000256" key="4">
    <source>
        <dbReference type="ARBA" id="ARBA00022723"/>
    </source>
</evidence>
<dbReference type="InterPro" id="IPR016167">
    <property type="entry name" value="FAD-bd_PCMH_sub1"/>
</dbReference>
<dbReference type="InterPro" id="IPR004017">
    <property type="entry name" value="Cys_rich_dom"/>
</dbReference>
<dbReference type="InterPro" id="IPR036318">
    <property type="entry name" value="FAD-bd_PCMH-like_sf"/>
</dbReference>
<dbReference type="STRING" id="1003.SAMN04488541_103448"/>
<feature type="domain" description="4Fe-4S ferredoxin-type" evidence="11">
    <location>
        <begin position="526"/>
        <end position="557"/>
    </location>
</feature>
<sequence>MNLAPALQSILPKERIKTRLIDLYAYASDASFYYLVPQAVVQPISVEEIQALFHFSKKYQINLTFRTAGTSLSGQAVTDGILVDLSQHWRKIQVEENGESVRVQIGAVGGAVNTILKKYKRKIGPDPSSINAAMIGGILSNNASGMCCGVAQNSYHTLKYIKFVLPNGLVFNTEEKSDYQRLEIEAKEIFEGIKKLREEVLSNTSLVEKIRKKYKMKNTVGYGLNAFIDYEHPLDILAHLLIGGEGTLGFIAEAVLRTVPDYPYKLTGMLYFPDIQAACDAIPALKASGVEALELMDFPALKSIANLKDAPEILKSLTGDQTALLTEYQANTKEELQEKFNYAFENCISKLPLAFEPVFTTDAYQQANLWKLRKGLYPAVAAVRQKGSAILLEDVAFPVENLGAGIRDLRKLFEKYNYTSANIIGHAKDGNLHFILTQLINEEKEIRRYANFIEEMVEVVVNKYQGALKGEHGTGRNMAPFVETEWGGEAYQIMKKLKELIDPEYLLNTGVIINPDKSAHLKHLKTLPIIEEEVDKCVECGFCENRCPSRDFTLTPRQRIGIRRALQRLQQEGKQKECAQILEEYKFDGLATCATDGMCATDCPVDINTGELVKRLRRENHSPFAQRNALRIAKNFKLVEKNTRFSLKVGNLVNVVFGKKAMPRLTSSLRSIYKNFPLWNQYLEVGNEVNHTQNNSKVQNLTAQADFVYFPTCISRLMGGTAANTLLSVAKKANLHILIPYNIQGHCCGQAFSSKGFSEAYQFTANQAIESLWTWTKEGRLPVIVDVTSCTFTFQHSRNYLSAENQKRFDQMQFLDTIDFVADIVLPRIQISQPKESIVFHPVCSVYKMGLLKKLEKIGKLCAKNSVIPQFAGCCGMAGDRGFFVPALTQSATLNEASEVKQKSYDGYYSSAKTCEMAMSEAVGKSYQSILELIEEVSVNI</sequence>
<evidence type="ECO:0000256" key="2">
    <source>
        <dbReference type="ARBA" id="ARBA00008000"/>
    </source>
</evidence>
<proteinExistence type="inferred from homology"/>
<dbReference type="Gene3D" id="3.30.70.2190">
    <property type="match status" value="1"/>
</dbReference>
<gene>
    <name evidence="13" type="ORF">SAMN04488541_103448</name>
</gene>
<dbReference type="GO" id="GO:0008720">
    <property type="term" value="F:D-lactate dehydrogenase (NAD+) activity"/>
    <property type="evidence" value="ECO:0007669"/>
    <property type="project" value="TreeGrafter"/>
</dbReference>
<evidence type="ECO:0000313" key="14">
    <source>
        <dbReference type="Proteomes" id="UP000199513"/>
    </source>
</evidence>
<keyword evidence="4" id="KW-0479">Metal-binding</keyword>
<dbReference type="Pfam" id="PF01565">
    <property type="entry name" value="FAD_binding_4"/>
    <property type="match status" value="1"/>
</dbReference>
<dbReference type="GO" id="GO:0051536">
    <property type="term" value="F:iron-sulfur cluster binding"/>
    <property type="evidence" value="ECO:0007669"/>
    <property type="project" value="UniProtKB-KW"/>
</dbReference>
<dbReference type="EMBL" id="FONY01000034">
    <property type="protein sequence ID" value="SFF44049.1"/>
    <property type="molecule type" value="Genomic_DNA"/>
</dbReference>
<dbReference type="PROSITE" id="PS00198">
    <property type="entry name" value="4FE4S_FER_1"/>
    <property type="match status" value="1"/>
</dbReference>
<evidence type="ECO:0000256" key="10">
    <source>
        <dbReference type="ARBA" id="ARBA00038897"/>
    </source>
</evidence>
<dbReference type="PANTHER" id="PTHR11748:SF111">
    <property type="entry name" value="D-LACTATE DEHYDROGENASE, MITOCHONDRIAL-RELATED"/>
    <property type="match status" value="1"/>
</dbReference>
<dbReference type="Proteomes" id="UP000199513">
    <property type="component" value="Unassembled WGS sequence"/>
</dbReference>
<dbReference type="InterPro" id="IPR016169">
    <property type="entry name" value="FAD-bd_PCMH_sub2"/>
</dbReference>
<dbReference type="PANTHER" id="PTHR11748">
    <property type="entry name" value="D-LACTATE DEHYDROGENASE"/>
    <property type="match status" value="1"/>
</dbReference>
<accession>A0A1I2IP02</accession>
<evidence type="ECO:0000313" key="13">
    <source>
        <dbReference type="EMBL" id="SFF44049.1"/>
    </source>
</evidence>
<dbReference type="AlphaFoldDB" id="A0A1I2IP02"/>
<dbReference type="OrthoDB" id="9767256at2"/>
<name>A0A1I2IP02_9BACT</name>
<dbReference type="Gene3D" id="1.10.1060.10">
    <property type="entry name" value="Alpha-helical ferredoxin"/>
    <property type="match status" value="1"/>
</dbReference>
<evidence type="ECO:0000256" key="8">
    <source>
        <dbReference type="ARBA" id="ARBA00023004"/>
    </source>
</evidence>
<dbReference type="InterPro" id="IPR017896">
    <property type="entry name" value="4Fe4S_Fe-S-bd"/>
</dbReference>
<evidence type="ECO:0000259" key="12">
    <source>
        <dbReference type="PROSITE" id="PS51387"/>
    </source>
</evidence>
<dbReference type="GO" id="GO:0004458">
    <property type="term" value="F:D-lactate dehydrogenase (cytochrome) activity"/>
    <property type="evidence" value="ECO:0007669"/>
    <property type="project" value="UniProtKB-EC"/>
</dbReference>
<dbReference type="RefSeq" id="WP_091548666.1">
    <property type="nucleotide sequence ID" value="NZ_FONY01000034.1"/>
</dbReference>
<dbReference type="GO" id="GO:0071949">
    <property type="term" value="F:FAD binding"/>
    <property type="evidence" value="ECO:0007669"/>
    <property type="project" value="InterPro"/>
</dbReference>
<dbReference type="SUPFAM" id="SSF55103">
    <property type="entry name" value="FAD-linked oxidases, C-terminal domain"/>
    <property type="match status" value="1"/>
</dbReference>
<dbReference type="Pfam" id="PF02754">
    <property type="entry name" value="CCG"/>
    <property type="match status" value="2"/>
</dbReference>
<evidence type="ECO:0000256" key="7">
    <source>
        <dbReference type="ARBA" id="ARBA00023002"/>
    </source>
</evidence>
<dbReference type="InterPro" id="IPR017900">
    <property type="entry name" value="4Fe4S_Fe_S_CS"/>
</dbReference>
<keyword evidence="5" id="KW-0274">FAD</keyword>
<dbReference type="PROSITE" id="PS51379">
    <property type="entry name" value="4FE4S_FER_2"/>
    <property type="match status" value="1"/>
</dbReference>
<evidence type="ECO:0000256" key="1">
    <source>
        <dbReference type="ARBA" id="ARBA00001974"/>
    </source>
</evidence>
<keyword evidence="14" id="KW-1185">Reference proteome</keyword>
<dbReference type="InterPro" id="IPR009051">
    <property type="entry name" value="Helical_ferredxn"/>
</dbReference>
<evidence type="ECO:0000256" key="9">
    <source>
        <dbReference type="ARBA" id="ARBA00023014"/>
    </source>
</evidence>
<organism evidence="13 14">
    <name type="scientific">Thermoflexibacter ruber</name>
    <dbReference type="NCBI Taxonomy" id="1003"/>
    <lineage>
        <taxon>Bacteria</taxon>
        <taxon>Pseudomonadati</taxon>
        <taxon>Bacteroidota</taxon>
        <taxon>Cytophagia</taxon>
        <taxon>Cytophagales</taxon>
        <taxon>Thermoflexibacteraceae</taxon>
        <taxon>Thermoflexibacter</taxon>
    </lineage>
</organism>
<dbReference type="Gene3D" id="3.30.465.10">
    <property type="match status" value="1"/>
</dbReference>
<comment type="similarity">
    <text evidence="2">Belongs to the FAD-binding oxidoreductase/transferase type 4 family.</text>
</comment>
<evidence type="ECO:0000256" key="3">
    <source>
        <dbReference type="ARBA" id="ARBA00022630"/>
    </source>
</evidence>
<dbReference type="SUPFAM" id="SSF46548">
    <property type="entry name" value="alpha-helical ferredoxin"/>
    <property type="match status" value="1"/>
</dbReference>
<dbReference type="Pfam" id="PF02913">
    <property type="entry name" value="FAD-oxidase_C"/>
    <property type="match status" value="1"/>
</dbReference>
<keyword evidence="7" id="KW-0560">Oxidoreductase</keyword>
<comment type="cofactor">
    <cofactor evidence="1">
        <name>FAD</name>
        <dbReference type="ChEBI" id="CHEBI:57692"/>
    </cofactor>
</comment>
<keyword evidence="6" id="KW-0809">Transit peptide</keyword>
<feature type="domain" description="FAD-binding PCMH-type" evidence="12">
    <location>
        <begin position="33"/>
        <end position="261"/>
    </location>
</feature>
<dbReference type="GO" id="GO:1903457">
    <property type="term" value="P:lactate catabolic process"/>
    <property type="evidence" value="ECO:0007669"/>
    <property type="project" value="TreeGrafter"/>
</dbReference>
<dbReference type="Gene3D" id="3.30.70.2740">
    <property type="match status" value="1"/>
</dbReference>
<dbReference type="InterPro" id="IPR004113">
    <property type="entry name" value="FAD-bd_oxidored_4_C"/>
</dbReference>
<evidence type="ECO:0000259" key="11">
    <source>
        <dbReference type="PROSITE" id="PS51379"/>
    </source>
</evidence>
<dbReference type="InterPro" id="IPR006094">
    <property type="entry name" value="Oxid_FAD_bind_N"/>
</dbReference>
<dbReference type="GO" id="GO:0046872">
    <property type="term" value="F:metal ion binding"/>
    <property type="evidence" value="ECO:0007669"/>
    <property type="project" value="UniProtKB-KW"/>
</dbReference>
<keyword evidence="9" id="KW-0411">Iron-sulfur</keyword>
<dbReference type="Gene3D" id="3.30.43.10">
    <property type="entry name" value="Uridine Diphospho-n-acetylenolpyruvylglucosamine Reductase, domain 2"/>
    <property type="match status" value="1"/>
</dbReference>
<keyword evidence="3" id="KW-0285">Flavoprotein</keyword>
<evidence type="ECO:0000256" key="5">
    <source>
        <dbReference type="ARBA" id="ARBA00022827"/>
    </source>
</evidence>
<dbReference type="SUPFAM" id="SSF56176">
    <property type="entry name" value="FAD-binding/transporter-associated domain-like"/>
    <property type="match status" value="1"/>
</dbReference>
<dbReference type="InterPro" id="IPR016164">
    <property type="entry name" value="FAD-linked_Oxase-like_C"/>
</dbReference>
<dbReference type="EC" id="1.1.2.4" evidence="10"/>
<dbReference type="Pfam" id="PF13183">
    <property type="entry name" value="Fer4_8"/>
    <property type="match status" value="1"/>
</dbReference>
<protein>
    <recommendedName>
        <fullName evidence="10">D-lactate dehydrogenase (cytochrome)</fullName>
        <ecNumber evidence="10">1.1.2.4</ecNumber>
    </recommendedName>
</protein>
<dbReference type="InterPro" id="IPR016166">
    <property type="entry name" value="FAD-bd_PCMH"/>
</dbReference>
<keyword evidence="8" id="KW-0408">Iron</keyword>
<dbReference type="PROSITE" id="PS51387">
    <property type="entry name" value="FAD_PCMH"/>
    <property type="match status" value="1"/>
</dbReference>
<evidence type="ECO:0000256" key="6">
    <source>
        <dbReference type="ARBA" id="ARBA00022946"/>
    </source>
</evidence>